<proteinExistence type="predicted"/>
<name>A0AAW9IVP9_CLOPF</name>
<keyword evidence="1" id="KW-0418">Kinase</keyword>
<accession>A0AAW9IVP9</accession>
<evidence type="ECO:0000313" key="2">
    <source>
        <dbReference type="Proteomes" id="UP001292368"/>
    </source>
</evidence>
<dbReference type="GO" id="GO:0016301">
    <property type="term" value="F:kinase activity"/>
    <property type="evidence" value="ECO:0007669"/>
    <property type="project" value="UniProtKB-KW"/>
</dbReference>
<sequence>APLSVINALIIAVGMREKQNITDVFSKLEQIWKDYKVYSYNNRNVGED</sequence>
<reference evidence="1" key="1">
    <citation type="submission" date="2019-11" db="EMBL/GenBank/DDBJ databases">
        <title>Characterization of Clostridium perfringens isolates from swine manure treated agricultural soils.</title>
        <authorList>
            <person name="Wushke S.T."/>
        </authorList>
    </citation>
    <scope>NUCLEOTIDE SEQUENCE</scope>
    <source>
        <strain evidence="1">V2</strain>
    </source>
</reference>
<keyword evidence="1" id="KW-0808">Transferase</keyword>
<feature type="non-terminal residue" evidence="1">
    <location>
        <position position="1"/>
    </location>
</feature>
<dbReference type="AlphaFoldDB" id="A0AAW9IVP9"/>
<evidence type="ECO:0000313" key="1">
    <source>
        <dbReference type="EMBL" id="MDZ5010342.1"/>
    </source>
</evidence>
<organism evidence="1 2">
    <name type="scientific">Clostridium perfringens</name>
    <dbReference type="NCBI Taxonomy" id="1502"/>
    <lineage>
        <taxon>Bacteria</taxon>
        <taxon>Bacillati</taxon>
        <taxon>Bacillota</taxon>
        <taxon>Clostridia</taxon>
        <taxon>Eubacteriales</taxon>
        <taxon>Clostridiaceae</taxon>
        <taxon>Clostridium</taxon>
    </lineage>
</organism>
<protein>
    <submittedName>
        <fullName evidence="1">N-acetylmannosamine kinase</fullName>
    </submittedName>
</protein>
<comment type="caution">
    <text evidence="1">The sequence shown here is derived from an EMBL/GenBank/DDBJ whole genome shotgun (WGS) entry which is preliminary data.</text>
</comment>
<dbReference type="EMBL" id="WNVM01000283">
    <property type="protein sequence ID" value="MDZ5010342.1"/>
    <property type="molecule type" value="Genomic_DNA"/>
</dbReference>
<dbReference type="Proteomes" id="UP001292368">
    <property type="component" value="Unassembled WGS sequence"/>
</dbReference>
<gene>
    <name evidence="1" type="ORF">GNF77_15840</name>
</gene>